<dbReference type="PANTHER" id="PTHR30346:SF28">
    <property type="entry name" value="HTH-TYPE TRANSCRIPTIONAL REGULATOR CYNR"/>
    <property type="match status" value="1"/>
</dbReference>
<dbReference type="KEGG" id="pye:A6J80_19740"/>
<evidence type="ECO:0000313" key="6">
    <source>
        <dbReference type="EMBL" id="ARC38297.1"/>
    </source>
</evidence>
<keyword evidence="3" id="KW-0238">DNA-binding</keyword>
<evidence type="ECO:0000256" key="2">
    <source>
        <dbReference type="ARBA" id="ARBA00023015"/>
    </source>
</evidence>
<dbReference type="Pfam" id="PF03466">
    <property type="entry name" value="LysR_substrate"/>
    <property type="match status" value="1"/>
</dbReference>
<dbReference type="InterPro" id="IPR000847">
    <property type="entry name" value="LysR_HTH_N"/>
</dbReference>
<dbReference type="GO" id="GO:0003700">
    <property type="term" value="F:DNA-binding transcription factor activity"/>
    <property type="evidence" value="ECO:0007669"/>
    <property type="project" value="InterPro"/>
</dbReference>
<dbReference type="AlphaFoldDB" id="A0A1V0GWV0"/>
<organism evidence="6 7">
    <name type="scientific">Paracoccus yeei</name>
    <dbReference type="NCBI Taxonomy" id="147645"/>
    <lineage>
        <taxon>Bacteria</taxon>
        <taxon>Pseudomonadati</taxon>
        <taxon>Pseudomonadota</taxon>
        <taxon>Alphaproteobacteria</taxon>
        <taxon>Rhodobacterales</taxon>
        <taxon>Paracoccaceae</taxon>
        <taxon>Paracoccus</taxon>
    </lineage>
</organism>
<evidence type="ECO:0000256" key="1">
    <source>
        <dbReference type="ARBA" id="ARBA00009437"/>
    </source>
</evidence>
<reference evidence="6" key="1">
    <citation type="submission" date="2017-12" db="EMBL/GenBank/DDBJ databases">
        <title>FDA dAtabase for Regulatory Grade micrObial Sequences (FDA-ARGOS): Supporting development and validation of Infectious Disease Dx tests.</title>
        <authorList>
            <person name="Campos J."/>
            <person name="Goldberg B."/>
            <person name="Tallon L."/>
            <person name="Sadzewicz L."/>
            <person name="Sengamalay N."/>
            <person name="Ott S."/>
            <person name="Godinez A."/>
            <person name="Nagaraj S."/>
            <person name="Vyas G."/>
            <person name="Aluvathingal J."/>
            <person name="Nadendla S."/>
            <person name="Geyer C."/>
            <person name="Nandy P."/>
            <person name="Hobson J."/>
            <person name="Sichtig H."/>
        </authorList>
    </citation>
    <scope>NUCLEOTIDE SEQUENCE</scope>
    <source>
        <strain evidence="6">FDAARGOS_252</strain>
    </source>
</reference>
<dbReference type="RefSeq" id="WP_080622665.1">
    <property type="nucleotide sequence ID" value="NZ_CAWMZI010000001.1"/>
</dbReference>
<dbReference type="GO" id="GO:0003677">
    <property type="term" value="F:DNA binding"/>
    <property type="evidence" value="ECO:0007669"/>
    <property type="project" value="UniProtKB-KW"/>
</dbReference>
<dbReference type="InterPro" id="IPR005119">
    <property type="entry name" value="LysR_subst-bd"/>
</dbReference>
<feature type="domain" description="HTH lysR-type" evidence="5">
    <location>
        <begin position="1"/>
        <end position="58"/>
    </location>
</feature>
<keyword evidence="2" id="KW-0805">Transcription regulation</keyword>
<evidence type="ECO:0000256" key="4">
    <source>
        <dbReference type="ARBA" id="ARBA00023163"/>
    </source>
</evidence>
<proteinExistence type="inferred from homology"/>
<dbReference type="eggNOG" id="COG0583">
    <property type="taxonomic scope" value="Bacteria"/>
</dbReference>
<dbReference type="EMBL" id="CP020442">
    <property type="protein sequence ID" value="ARC38297.1"/>
    <property type="molecule type" value="Genomic_DNA"/>
</dbReference>
<dbReference type="Proteomes" id="UP000191257">
    <property type="component" value="Chromosome"/>
</dbReference>
<keyword evidence="7" id="KW-1185">Reference proteome</keyword>
<name>A0A1V0GWV0_9RHOB</name>
<dbReference type="Gene3D" id="3.40.190.10">
    <property type="entry name" value="Periplasmic binding protein-like II"/>
    <property type="match status" value="2"/>
</dbReference>
<comment type="similarity">
    <text evidence="1">Belongs to the LysR transcriptional regulatory family.</text>
</comment>
<sequence>MDIRFLESFVTVAECGSIAEAARRLNLTPAALAQRLRALEQDLGHSLVSRVGRTVRPTASGLAVLRHAGALIEGARDLRAIAANDQPEGQLRLGATATALTGLLPAIVETLGARHPRIELFIRPGASVDLYHGVVAGDLDAAVIVRPQFPVPKATGWLTLREEPLVLIARAGMALDDPLEVIRRHPFIRYDRNQWGGQIVDRFLRQQGLKVREWLELDALDAIAALVSRGLGIAIVPDWAPPWPEELRLEKLPLAGAGSRQTGVLWNRSGARIAAVRAFVDVCGGGQAPAQGRGP</sequence>
<dbReference type="SUPFAM" id="SSF53850">
    <property type="entry name" value="Periplasmic binding protein-like II"/>
    <property type="match status" value="1"/>
</dbReference>
<dbReference type="STRING" id="147645.A6J80_19740"/>
<dbReference type="CDD" id="cd08427">
    <property type="entry name" value="PBP2_LTTR_like_2"/>
    <property type="match status" value="1"/>
</dbReference>
<dbReference type="Gene3D" id="1.10.10.10">
    <property type="entry name" value="Winged helix-like DNA-binding domain superfamily/Winged helix DNA-binding domain"/>
    <property type="match status" value="1"/>
</dbReference>
<dbReference type="SUPFAM" id="SSF46785">
    <property type="entry name" value="Winged helix' DNA-binding domain"/>
    <property type="match status" value="1"/>
</dbReference>
<dbReference type="InterPro" id="IPR036388">
    <property type="entry name" value="WH-like_DNA-bd_sf"/>
</dbReference>
<dbReference type="Pfam" id="PF00126">
    <property type="entry name" value="HTH_1"/>
    <property type="match status" value="1"/>
</dbReference>
<dbReference type="GO" id="GO:0032993">
    <property type="term" value="C:protein-DNA complex"/>
    <property type="evidence" value="ECO:0007669"/>
    <property type="project" value="TreeGrafter"/>
</dbReference>
<dbReference type="PROSITE" id="PS50931">
    <property type="entry name" value="HTH_LYSR"/>
    <property type="match status" value="1"/>
</dbReference>
<protein>
    <submittedName>
        <fullName evidence="6">LysR family transcriptional regulator</fullName>
    </submittedName>
</protein>
<accession>A0A1V0GWV0</accession>
<evidence type="ECO:0000256" key="3">
    <source>
        <dbReference type="ARBA" id="ARBA00023125"/>
    </source>
</evidence>
<evidence type="ECO:0000259" key="5">
    <source>
        <dbReference type="PROSITE" id="PS50931"/>
    </source>
</evidence>
<keyword evidence="4" id="KW-0804">Transcription</keyword>
<evidence type="ECO:0000313" key="7">
    <source>
        <dbReference type="Proteomes" id="UP000191257"/>
    </source>
</evidence>
<gene>
    <name evidence="6" type="ORF">A6J80_19740</name>
</gene>
<dbReference type="InterPro" id="IPR036390">
    <property type="entry name" value="WH_DNA-bd_sf"/>
</dbReference>
<dbReference type="PANTHER" id="PTHR30346">
    <property type="entry name" value="TRANSCRIPTIONAL DUAL REGULATOR HCAR-RELATED"/>
    <property type="match status" value="1"/>
</dbReference>